<evidence type="ECO:0000256" key="5">
    <source>
        <dbReference type="ARBA" id="ARBA00022807"/>
    </source>
</evidence>
<dbReference type="InterPro" id="IPR057309">
    <property type="entry name" value="PcsB_CC"/>
</dbReference>
<name>A0ABW4NP24_9LACT</name>
<reference evidence="11" key="1">
    <citation type="journal article" date="2019" name="Int. J. Syst. Evol. Microbiol.">
        <title>The Global Catalogue of Microorganisms (GCM) 10K type strain sequencing project: providing services to taxonomists for standard genome sequencing and annotation.</title>
        <authorList>
            <consortium name="The Broad Institute Genomics Platform"/>
            <consortium name="The Broad Institute Genome Sequencing Center for Infectious Disease"/>
            <person name="Wu L."/>
            <person name="Ma J."/>
        </authorList>
    </citation>
    <scope>NUCLEOTIDE SEQUENCE [LARGE SCALE GENOMIC DNA]</scope>
    <source>
        <strain evidence="11">KCTC 42143</strain>
    </source>
</reference>
<keyword evidence="11" id="KW-1185">Reference proteome</keyword>
<evidence type="ECO:0000259" key="9">
    <source>
        <dbReference type="PROSITE" id="PS51935"/>
    </source>
</evidence>
<evidence type="ECO:0000256" key="1">
    <source>
        <dbReference type="ARBA" id="ARBA00007074"/>
    </source>
</evidence>
<keyword evidence="5" id="KW-0788">Thiol protease</keyword>
<evidence type="ECO:0000313" key="11">
    <source>
        <dbReference type="Proteomes" id="UP001597285"/>
    </source>
</evidence>
<dbReference type="PANTHER" id="PTHR47053:SF1">
    <property type="entry name" value="MUREIN DD-ENDOPEPTIDASE MEPH-RELATED"/>
    <property type="match status" value="1"/>
</dbReference>
<accession>A0ABW4NP24</accession>
<evidence type="ECO:0000256" key="8">
    <source>
        <dbReference type="SAM" id="SignalP"/>
    </source>
</evidence>
<proteinExistence type="inferred from homology"/>
<evidence type="ECO:0000256" key="2">
    <source>
        <dbReference type="ARBA" id="ARBA00022670"/>
    </source>
</evidence>
<sequence>MNKKLLSIAILGTMTFSSLILPTAVGAESYTDKIEEAEQKVNQNKKNIEEAEQKINGLATEKITTQEQLETINNTISVNKEKSQKLVADIQKSQKEMDTLKTEIEALEEKIEQRNEQLDQQARTVQTNGDTQNYIEFVIEAESLVDVVGRLDVVSKLVDANKNLVEEQVADQKLVIEKKTATEQTIVQQNALAAQLEDAQSSLEQQMLEKEVVVSQLASEMATAQEDKDAFLAQKTAAENAVTEYTTAQAAAEKAVQVAFEQKKVEEEKAEEAAATEAASTEVAANETASAATSEQSNDEAVTEVQAETPAPSTETASQPASTNSNPATTANSNTTSSNSSSSNSSNSNNTAATTPAPSKPVSKPKPKPAPTPAPAPSTGGTSWSALQSTANSVLGTPYLWGGTTTSGFDCSGFTSYVFAKAGINLPRVASAQYNASTKVSNPQAGDLVFFSLGGSTIDHVGIVSGGGQFVGSQSSTGVAYASYTSGYWASKVVGYGRY</sequence>
<dbReference type="InterPro" id="IPR000064">
    <property type="entry name" value="NLP_P60_dom"/>
</dbReference>
<feature type="signal peptide" evidence="8">
    <location>
        <begin position="1"/>
        <end position="27"/>
    </location>
</feature>
<dbReference type="Pfam" id="PF00877">
    <property type="entry name" value="NLPC_P60"/>
    <property type="match status" value="1"/>
</dbReference>
<dbReference type="Pfam" id="PF24568">
    <property type="entry name" value="CC_PcsB"/>
    <property type="match status" value="1"/>
</dbReference>
<feature type="compositionally biased region" description="Low complexity" evidence="7">
    <location>
        <begin position="273"/>
        <end position="296"/>
    </location>
</feature>
<evidence type="ECO:0000256" key="4">
    <source>
        <dbReference type="ARBA" id="ARBA00022801"/>
    </source>
</evidence>
<keyword evidence="6" id="KW-0175">Coiled coil</keyword>
<dbReference type="Gene3D" id="3.90.1720.10">
    <property type="entry name" value="endopeptidase domain like (from Nostoc punctiforme)"/>
    <property type="match status" value="1"/>
</dbReference>
<dbReference type="InterPro" id="IPR051202">
    <property type="entry name" value="Peptidase_C40"/>
</dbReference>
<gene>
    <name evidence="10" type="ORF">ACFSBK_09995</name>
</gene>
<dbReference type="SUPFAM" id="SSF54001">
    <property type="entry name" value="Cysteine proteinases"/>
    <property type="match status" value="1"/>
</dbReference>
<feature type="chain" id="PRO_5046991133" evidence="8">
    <location>
        <begin position="28"/>
        <end position="499"/>
    </location>
</feature>
<dbReference type="RefSeq" id="WP_058920094.1">
    <property type="nucleotide sequence ID" value="NZ_JBHSQC010000006.1"/>
</dbReference>
<keyword evidence="4" id="KW-0378">Hydrolase</keyword>
<feature type="domain" description="NlpC/P60" evidence="9">
    <location>
        <begin position="381"/>
        <end position="499"/>
    </location>
</feature>
<evidence type="ECO:0000313" key="10">
    <source>
        <dbReference type="EMBL" id="MFD1800174.1"/>
    </source>
</evidence>
<evidence type="ECO:0000256" key="7">
    <source>
        <dbReference type="SAM" id="MobiDB-lite"/>
    </source>
</evidence>
<feature type="region of interest" description="Disordered" evidence="7">
    <location>
        <begin position="269"/>
        <end position="385"/>
    </location>
</feature>
<protein>
    <submittedName>
        <fullName evidence="10">NlpC/P60 family protein</fullName>
    </submittedName>
</protein>
<evidence type="ECO:0000256" key="3">
    <source>
        <dbReference type="ARBA" id="ARBA00022729"/>
    </source>
</evidence>
<dbReference type="InterPro" id="IPR038765">
    <property type="entry name" value="Papain-like_cys_pep_sf"/>
</dbReference>
<comment type="caution">
    <text evidence="10">The sequence shown here is derived from an EMBL/GenBank/DDBJ whole genome shotgun (WGS) entry which is preliminary data.</text>
</comment>
<evidence type="ECO:0000256" key="6">
    <source>
        <dbReference type="SAM" id="Coils"/>
    </source>
</evidence>
<organism evidence="10 11">
    <name type="scientific">Carnobacterium antarcticum</name>
    <dbReference type="NCBI Taxonomy" id="2126436"/>
    <lineage>
        <taxon>Bacteria</taxon>
        <taxon>Bacillati</taxon>
        <taxon>Bacillota</taxon>
        <taxon>Bacilli</taxon>
        <taxon>Lactobacillales</taxon>
        <taxon>Carnobacteriaceae</taxon>
        <taxon>Carnobacterium</taxon>
    </lineage>
</organism>
<dbReference type="EMBL" id="JBHUFF010000018">
    <property type="protein sequence ID" value="MFD1800174.1"/>
    <property type="molecule type" value="Genomic_DNA"/>
</dbReference>
<comment type="similarity">
    <text evidence="1">Belongs to the peptidase C40 family.</text>
</comment>
<dbReference type="Gene3D" id="6.10.250.3150">
    <property type="match status" value="1"/>
</dbReference>
<keyword evidence="2" id="KW-0645">Protease</keyword>
<dbReference type="Proteomes" id="UP001597285">
    <property type="component" value="Unassembled WGS sequence"/>
</dbReference>
<keyword evidence="3 8" id="KW-0732">Signal</keyword>
<dbReference type="PROSITE" id="PS51935">
    <property type="entry name" value="NLPC_P60"/>
    <property type="match status" value="1"/>
</dbReference>
<dbReference type="PANTHER" id="PTHR47053">
    <property type="entry name" value="MUREIN DD-ENDOPEPTIDASE MEPH-RELATED"/>
    <property type="match status" value="1"/>
</dbReference>
<feature type="compositionally biased region" description="Low complexity" evidence="7">
    <location>
        <begin position="320"/>
        <end position="362"/>
    </location>
</feature>
<feature type="coiled-coil region" evidence="6">
    <location>
        <begin position="27"/>
        <end position="128"/>
    </location>
</feature>